<dbReference type="RefSeq" id="WP_142540387.1">
    <property type="nucleotide sequence ID" value="NZ_BMIE01000001.1"/>
</dbReference>
<comment type="caution">
    <text evidence="1">The sequence shown here is derived from an EMBL/GenBank/DDBJ whole genome shotgun (WGS) entry which is preliminary data.</text>
</comment>
<organism evidence="1 2">
    <name type="scientific">Psychrobacillus lasiicapitis</name>
    <dbReference type="NCBI Taxonomy" id="1636719"/>
    <lineage>
        <taxon>Bacteria</taxon>
        <taxon>Bacillati</taxon>
        <taxon>Bacillota</taxon>
        <taxon>Bacilli</taxon>
        <taxon>Bacillales</taxon>
        <taxon>Bacillaceae</taxon>
        <taxon>Psychrobacillus</taxon>
    </lineage>
</organism>
<evidence type="ECO:0000313" key="2">
    <source>
        <dbReference type="Proteomes" id="UP000317316"/>
    </source>
</evidence>
<protein>
    <submittedName>
        <fullName evidence="1">Uncharacterized protein</fullName>
    </submittedName>
</protein>
<dbReference type="AlphaFoldDB" id="A0A544SX29"/>
<keyword evidence="2" id="KW-1185">Reference proteome</keyword>
<reference evidence="1 2" key="1">
    <citation type="submission" date="2019-05" db="EMBL/GenBank/DDBJ databases">
        <title>Psychrobacillus vulpis sp. nov., a new species isolated from feces of a red fox that inhabits in The Tablas de Daimiel Natural Park, Albacete, Spain.</title>
        <authorList>
            <person name="Rodriguez M."/>
            <person name="Reina J.C."/>
            <person name="Bejar V."/>
            <person name="Llamas I."/>
        </authorList>
    </citation>
    <scope>NUCLEOTIDE SEQUENCE [LARGE SCALE GENOMIC DNA]</scope>
    <source>
        <strain evidence="1 2">NEAU-3TGS17</strain>
    </source>
</reference>
<sequence length="145" mass="16869">MNEIIRENARDLSNTLQIEREHIFKRLQQTFDAKSVDVLRYMEQAKMERENKVSLATLDGLGIIGSNSGRSYSFAKDRNVGKKEIERMQSFLNAANKEEKLAFVRDANYWYILAPDYDEAVMNLMIHLLQSLKLIDEADRVLLKI</sequence>
<proteinExistence type="predicted"/>
<accession>A0A544SX29</accession>
<gene>
    <name evidence="1" type="ORF">FG382_18545</name>
</gene>
<evidence type="ECO:0000313" key="1">
    <source>
        <dbReference type="EMBL" id="TQR09746.1"/>
    </source>
</evidence>
<dbReference type="OrthoDB" id="264488at2"/>
<name>A0A544SX29_9BACI</name>
<dbReference type="EMBL" id="VDGH01000012">
    <property type="protein sequence ID" value="TQR09746.1"/>
    <property type="molecule type" value="Genomic_DNA"/>
</dbReference>
<dbReference type="Proteomes" id="UP000317316">
    <property type="component" value="Unassembled WGS sequence"/>
</dbReference>